<dbReference type="Proteomes" id="UP000809337">
    <property type="component" value="Unassembled WGS sequence"/>
</dbReference>
<organism evidence="1 2">
    <name type="scientific">Pseudosulfitobacter pseudonitzschiae</name>
    <dbReference type="NCBI Taxonomy" id="1402135"/>
    <lineage>
        <taxon>Bacteria</taxon>
        <taxon>Pseudomonadati</taxon>
        <taxon>Pseudomonadota</taxon>
        <taxon>Alphaproteobacteria</taxon>
        <taxon>Rhodobacterales</taxon>
        <taxon>Roseobacteraceae</taxon>
        <taxon>Pseudosulfitobacter</taxon>
    </lineage>
</organism>
<name>A0A9Q2NTL4_9RHOB</name>
<evidence type="ECO:0008006" key="3">
    <source>
        <dbReference type="Google" id="ProtNLM"/>
    </source>
</evidence>
<comment type="caution">
    <text evidence="1">The sequence shown here is derived from an EMBL/GenBank/DDBJ whole genome shotgun (WGS) entry which is preliminary data.</text>
</comment>
<gene>
    <name evidence="1" type="ORF">JQX14_23760</name>
</gene>
<evidence type="ECO:0000313" key="2">
    <source>
        <dbReference type="Proteomes" id="UP000809337"/>
    </source>
</evidence>
<sequence length="297" mass="33043">MSKNTDLKENLMGDLAQPSSVFEHKPLGVEFNWKTAEEHGIAALPDMPSGIVLPRASQAGRNVQRASSAHCIGHTVLGDDHGFRVQGESGLEINHFYVLNTVKNIVKMQEQVRFYFGWDPKKQTQHIFDVFAVLDNDERIAFAIKPEIRLNSTNKEKQDFEEHMQAVAWWVFEKDFADDVRILTEADLDPVALHNAKVLAAVRERDSDADLAAINEVRKLPSGGGLSLRELTLAIGMGARGYRALIRLLRSGEARLQALGRIGPQAVIVNVAGSKMIDHMPDRPMLFAQPQPYQTAA</sequence>
<dbReference type="RefSeq" id="WP_231036392.1">
    <property type="nucleotide sequence ID" value="NZ_JAJNGX010000044.1"/>
</dbReference>
<accession>A0A9Q2NTL4</accession>
<proteinExistence type="predicted"/>
<protein>
    <recommendedName>
        <fullName evidence="3">TnsA endonuclease N-terminal domain-containing protein</fullName>
    </recommendedName>
</protein>
<dbReference type="EMBL" id="JAFBWN010000044">
    <property type="protein sequence ID" value="MBM2357568.1"/>
    <property type="molecule type" value="Genomic_DNA"/>
</dbReference>
<dbReference type="AlphaFoldDB" id="A0A9Q2NTL4"/>
<reference evidence="1" key="1">
    <citation type="submission" date="2021-01" db="EMBL/GenBank/DDBJ databases">
        <title>Diatom-associated Roseobacters Show Island Model of Population Structure.</title>
        <authorList>
            <person name="Qu L."/>
            <person name="Feng X."/>
            <person name="Chen Y."/>
            <person name="Li L."/>
            <person name="Wang X."/>
            <person name="Hu Z."/>
            <person name="Wang H."/>
            <person name="Luo H."/>
        </authorList>
    </citation>
    <scope>NUCLEOTIDE SEQUENCE</scope>
    <source>
        <strain evidence="1">SM26-45</strain>
    </source>
</reference>
<evidence type="ECO:0000313" key="1">
    <source>
        <dbReference type="EMBL" id="MBM2357568.1"/>
    </source>
</evidence>